<evidence type="ECO:0000256" key="4">
    <source>
        <dbReference type="ARBA" id="ARBA00023163"/>
    </source>
</evidence>
<dbReference type="GO" id="GO:0006355">
    <property type="term" value="P:regulation of DNA-templated transcription"/>
    <property type="evidence" value="ECO:0007669"/>
    <property type="project" value="InterPro"/>
</dbReference>
<gene>
    <name evidence="7" type="ORF">SAMN02745208_01720</name>
</gene>
<dbReference type="Gene3D" id="2.60.120.10">
    <property type="entry name" value="Jelly Rolls"/>
    <property type="match status" value="1"/>
</dbReference>
<dbReference type="Proteomes" id="UP000184029">
    <property type="component" value="Unassembled WGS sequence"/>
</dbReference>
<dbReference type="SMART" id="SM00419">
    <property type="entry name" value="HTH_CRP"/>
    <property type="match status" value="1"/>
</dbReference>
<accession>A0A8B4BU93</accession>
<dbReference type="InterPro" id="IPR018490">
    <property type="entry name" value="cNMP-bd_dom_sf"/>
</dbReference>
<dbReference type="InterPro" id="IPR014710">
    <property type="entry name" value="RmlC-like_jellyroll"/>
</dbReference>
<comment type="caution">
    <text evidence="7">The sequence shown here is derived from an EMBL/GenBank/DDBJ whole genome shotgun (WGS) entry which is preliminary data.</text>
</comment>
<dbReference type="EMBL" id="FQUB01000030">
    <property type="protein sequence ID" value="SHF28331.1"/>
    <property type="molecule type" value="Genomic_DNA"/>
</dbReference>
<organism evidence="7 8">
    <name type="scientific">Heyndrickxia coagulans DSM 1 = ATCC 7050</name>
    <dbReference type="NCBI Taxonomy" id="1121088"/>
    <lineage>
        <taxon>Bacteria</taxon>
        <taxon>Bacillati</taxon>
        <taxon>Bacillota</taxon>
        <taxon>Bacilli</taxon>
        <taxon>Bacillales</taxon>
        <taxon>Bacillaceae</taxon>
        <taxon>Heyndrickxia</taxon>
    </lineage>
</organism>
<dbReference type="InterPro" id="IPR036388">
    <property type="entry name" value="WH-like_DNA-bd_sf"/>
</dbReference>
<dbReference type="PROSITE" id="PS51063">
    <property type="entry name" value="HTH_CRP_2"/>
    <property type="match status" value="1"/>
</dbReference>
<evidence type="ECO:0000256" key="2">
    <source>
        <dbReference type="ARBA" id="ARBA00023125"/>
    </source>
</evidence>
<dbReference type="CDD" id="cd00038">
    <property type="entry name" value="CAP_ED"/>
    <property type="match status" value="1"/>
</dbReference>
<keyword evidence="3" id="KW-0010">Activator</keyword>
<reference evidence="7 8" key="1">
    <citation type="submission" date="2016-11" db="EMBL/GenBank/DDBJ databases">
        <authorList>
            <person name="Varghese N."/>
            <person name="Submissions S."/>
        </authorList>
    </citation>
    <scope>NUCLEOTIDE SEQUENCE [LARGE SCALE GENOMIC DNA]</scope>
    <source>
        <strain evidence="7 8">DSM 1</strain>
    </source>
</reference>
<dbReference type="SUPFAM" id="SSF51206">
    <property type="entry name" value="cAMP-binding domain-like"/>
    <property type="match status" value="1"/>
</dbReference>
<dbReference type="PROSITE" id="PS50042">
    <property type="entry name" value="CNMP_BINDING_3"/>
    <property type="match status" value="1"/>
</dbReference>
<evidence type="ECO:0000259" key="6">
    <source>
        <dbReference type="PROSITE" id="PS51063"/>
    </source>
</evidence>
<keyword evidence="2" id="KW-0238">DNA-binding</keyword>
<dbReference type="KEGG" id="bcoa:BF29_1915"/>
<dbReference type="Gene3D" id="1.10.10.10">
    <property type="entry name" value="Winged helix-like DNA-binding domain superfamily/Winged helix DNA-binding domain"/>
    <property type="match status" value="1"/>
</dbReference>
<proteinExistence type="predicted"/>
<evidence type="ECO:0000313" key="7">
    <source>
        <dbReference type="EMBL" id="SHF28331.1"/>
    </source>
</evidence>
<evidence type="ECO:0000256" key="1">
    <source>
        <dbReference type="ARBA" id="ARBA00023015"/>
    </source>
</evidence>
<evidence type="ECO:0000256" key="3">
    <source>
        <dbReference type="ARBA" id="ARBA00023159"/>
    </source>
</evidence>
<dbReference type="GO" id="GO:0003677">
    <property type="term" value="F:DNA binding"/>
    <property type="evidence" value="ECO:0007669"/>
    <property type="project" value="UniProtKB-KW"/>
</dbReference>
<evidence type="ECO:0000313" key="8">
    <source>
        <dbReference type="Proteomes" id="UP000184029"/>
    </source>
</evidence>
<dbReference type="InterPro" id="IPR012318">
    <property type="entry name" value="HTH_CRP"/>
</dbReference>
<sequence>MYTNKIINEEIFNFISKKGRSCFYEKGQIINMDTEKQSFIYALIDGYMFVKQLSCQGKELIIKIMNPGHFFLLDISDYESINYQYFALAKTDCRLVKLVKETFSKAIGDNKMLKEKWEEYIYNQVNKKNLIIRDFTLFGKKGTLYSTLIRLVNTCSVPKEHGYKILLKLSHEELSQICGTTREFISRNMNQLKKDGIISYDSVDHCIIVKNITFLRNYIHCESCPLHYCELS</sequence>
<keyword evidence="4" id="KW-0804">Transcription</keyword>
<dbReference type="PRINTS" id="PR00034">
    <property type="entry name" value="HTHCRP"/>
</dbReference>
<dbReference type="Pfam" id="PF13545">
    <property type="entry name" value="HTH_Crp_2"/>
    <property type="match status" value="1"/>
</dbReference>
<feature type="domain" description="HTH crp-type" evidence="6">
    <location>
        <begin position="138"/>
        <end position="213"/>
    </location>
</feature>
<dbReference type="InterPro" id="IPR000595">
    <property type="entry name" value="cNMP-bd_dom"/>
</dbReference>
<protein>
    <submittedName>
        <fullName evidence="7">CRP/FNR family transcriptional regulator, anaerobic regulatory protein</fullName>
    </submittedName>
</protein>
<dbReference type="SUPFAM" id="SSF46785">
    <property type="entry name" value="Winged helix' DNA-binding domain"/>
    <property type="match status" value="1"/>
</dbReference>
<dbReference type="GeneID" id="29814237"/>
<dbReference type="InterPro" id="IPR036390">
    <property type="entry name" value="WH_DNA-bd_sf"/>
</dbReference>
<name>A0A8B4BU93_HEYCO</name>
<evidence type="ECO:0000259" key="5">
    <source>
        <dbReference type="PROSITE" id="PS50042"/>
    </source>
</evidence>
<keyword evidence="1" id="KW-0805">Transcription regulation</keyword>
<feature type="domain" description="Cyclic nucleotide-binding" evidence="5">
    <location>
        <begin position="24"/>
        <end position="124"/>
    </location>
</feature>
<dbReference type="RefSeq" id="WP_029142983.1">
    <property type="nucleotide sequence ID" value="NZ_ALAS01000253.1"/>
</dbReference>
<dbReference type="AlphaFoldDB" id="A0A8B4BU93"/>